<dbReference type="OrthoDB" id="134981at2"/>
<evidence type="ECO:0000313" key="2">
    <source>
        <dbReference type="Proteomes" id="UP000235916"/>
    </source>
</evidence>
<name>A0A2N8KX21_9BURK</name>
<evidence type="ECO:0000313" key="1">
    <source>
        <dbReference type="EMBL" id="PND38000.1"/>
    </source>
</evidence>
<proteinExistence type="predicted"/>
<comment type="caution">
    <text evidence="1">The sequence shown here is derived from an EMBL/GenBank/DDBJ whole genome shotgun (WGS) entry which is preliminary data.</text>
</comment>
<organism evidence="1 2">
    <name type="scientific">Kinneretia aquatilis</name>
    <dbReference type="NCBI Taxonomy" id="2070761"/>
    <lineage>
        <taxon>Bacteria</taxon>
        <taxon>Pseudomonadati</taxon>
        <taxon>Pseudomonadota</taxon>
        <taxon>Betaproteobacteria</taxon>
        <taxon>Burkholderiales</taxon>
        <taxon>Sphaerotilaceae</taxon>
        <taxon>Roseateles</taxon>
    </lineage>
</organism>
<dbReference type="InterPro" id="IPR045392">
    <property type="entry name" value="DUF6519"/>
</dbReference>
<dbReference type="Proteomes" id="UP000235916">
    <property type="component" value="Unassembled WGS sequence"/>
</dbReference>
<dbReference type="EMBL" id="POSP01000003">
    <property type="protein sequence ID" value="PND38000.1"/>
    <property type="molecule type" value="Genomic_DNA"/>
</dbReference>
<reference evidence="1 2" key="1">
    <citation type="submission" date="2018-01" db="EMBL/GenBank/DDBJ databases">
        <title>Draft genome sequence of Paucibacter aquatile CR182 isolated from freshwater of the Nakdong River.</title>
        <authorList>
            <person name="Choi A."/>
            <person name="Chung E.J."/>
        </authorList>
    </citation>
    <scope>NUCLEOTIDE SEQUENCE [LARGE SCALE GENOMIC DNA]</scope>
    <source>
        <strain evidence="1 2">CR182</strain>
    </source>
</reference>
<dbReference type="RefSeq" id="WP_102767920.1">
    <property type="nucleotide sequence ID" value="NZ_POSP01000003.1"/>
</dbReference>
<accession>A0A2N8KX21</accession>
<sequence length="1037" mass="112177">MKADLTRSTDRPDQHYRAVRMQQGRVQLDAEWNEQQDILNRRIETETVDSLGAGAAVPIDAAGFLLTGAGENISISAGRCYVQGLLCEAATGQTLITQPGLASAISPVLPTQPAGQSLLALPPAQAAPLSQIRVYNAAGAAVAPSEGVYIGYVEAWLRHITPLEAPHIREVALGLPDTSTRDQLVWQVKLLRAGDVSTSLNCLSVEPWASFSQAPDGRMAARAEPTVPPKDPCLLTPEAGYRRLENQLYRVEIHDDGSISGKPRFKWSRDNGSIVSRVTRWLGEPTANEFEVASLGRDAVLAIQAGSWIEFYSELHEQTGQPGTLVQVLKTAGNVVTVDLSSKTGPLDKGLFSVNPRVRRWEGWGQINPAAPNTNTGWVELEDGVELKFAPGRYRIGDFWQIPARTATANIEWPLDSADKPRFLAPLGVLRAFARLAVLRYQGNQWTRLHDCRQLFPSLSELRNLVYVGGDGQQIAPNPIAPAPVPLPRPLEVAVFNGQFPVAGARVRFTASHGQLPGGGLVAEVDTGPDGLASVSWSLSPTVLSQTCSAELLEAGAPAAGKFNRIHFNASLLTAAQVAYDPSNCAEAQAAQVHTVQDAIDALCKRGHGGGCSKTVGEGGDFATLDEAIERLINEKQRDLVLCLLPGDHHFKDSIDVQAPSGTRLHVHGAGQASRLFVQEQEFNLFNFASVELDQFELVWSESWASLRIEGCSQVRLSRLGLSGFTPKGLSLLQIAGASALEISSCRIKAYTGEGLPARLKQVFELLPDFKPLQSSFEVKEGRVFEPLDLRVAEAYAQLSAAQRKSLGAQIANYLRMADTGALALAPEEREALQQFQRELQDEQVPAQQLLATLERWRVGVLLSQGGSALTLADARADTLLADNLFHGQLALYGDASLPEFPQALFQGLSQALKAGRVSLAHGNGRLRLRNNRLRGVRLADEWVQRIDSLIKNGGVLDGCYRSLVGDANIASALSLDLLAYELSLSTTAFERNDDVGVVIADQGKYLGNFAHNDFRLFAFGHVPEKFGNGPLNIVAA</sequence>
<gene>
    <name evidence="1" type="ORF">C1O66_11015</name>
</gene>
<dbReference type="AlphaFoldDB" id="A0A2N8KX21"/>
<keyword evidence="2" id="KW-1185">Reference proteome</keyword>
<dbReference type="Pfam" id="PF20129">
    <property type="entry name" value="DUF6519"/>
    <property type="match status" value="3"/>
</dbReference>
<protein>
    <submittedName>
        <fullName evidence="1">Uncharacterized protein</fullName>
    </submittedName>
</protein>